<dbReference type="OrthoDB" id="9803968at2"/>
<dbReference type="PANTHER" id="PTHR43767">
    <property type="entry name" value="LONG-CHAIN-FATTY-ACID--COA LIGASE"/>
    <property type="match status" value="1"/>
</dbReference>
<dbReference type="InterPro" id="IPR045851">
    <property type="entry name" value="AMP-bd_C_sf"/>
</dbReference>
<dbReference type="RefSeq" id="WP_037234090.1">
    <property type="nucleotide sequence ID" value="NZ_BAWF01000031.1"/>
</dbReference>
<dbReference type="InterPro" id="IPR050237">
    <property type="entry name" value="ATP-dep_AMP-bd_enzyme"/>
</dbReference>
<sequence>MTHLDDSGVGAVLYPPEIEADYLRRGVWKPGTIAEHLHAAALQWPERPALVSESETLTFAGLDQLTDRRASGLVELGLPVGGRVLLQLHNRPSTVVAWYSLLKAGLVPVCTLPLHRHHEISEIGRQTAAIAHLVPADNPKFDLVEFARSESAGSDRERVIITCEGDRGAGTVSFDSLGSEVDPAHARRTIASIQEAMGPQSVAAYQLSGGTTGTPKVIPCLQASYWTYATEFASAREWTCETRVSYAGPIVHNAGIVIGLHGPHSVGAALVLGSPTLDSLLWTLTHGRATDAFIGPFAYDAVHDPRMGDAKSLKCALFSGTKVPEAHFSALEARGIWAGQVFGMGEGLCATTPLDYPRSARLAGVGIPISESDEIRIYYPGTEDEVPPEEVGELCARGPYTIRGYLNAPDHNRDAFTADGFYRSGDLVCERIVDGVRCLTIEGRIKDMISRGGEKISTAEVELLLMSHPEIDEAVLVPVPDDRLGERACAFLTGPAAEVSLEEVRRHLDSLGVAKYKWPEHLIWLDALPRSSQIGKIDRRVLREQATTSVATGVTPTGV</sequence>
<dbReference type="EMBL" id="BAWF01000031">
    <property type="protein sequence ID" value="GAF46436.1"/>
    <property type="molecule type" value="Genomic_DNA"/>
</dbReference>
<evidence type="ECO:0000313" key="3">
    <source>
        <dbReference type="EMBL" id="GAF46436.1"/>
    </source>
</evidence>
<dbReference type="Pfam" id="PF00501">
    <property type="entry name" value="AMP-binding"/>
    <property type="match status" value="1"/>
</dbReference>
<gene>
    <name evidence="3" type="ORF">RW1_031_00180</name>
</gene>
<dbReference type="GO" id="GO:0016878">
    <property type="term" value="F:acid-thiol ligase activity"/>
    <property type="evidence" value="ECO:0007669"/>
    <property type="project" value="UniProtKB-ARBA"/>
</dbReference>
<dbReference type="PROSITE" id="PS00455">
    <property type="entry name" value="AMP_BINDING"/>
    <property type="match status" value="1"/>
</dbReference>
<dbReference type="Gene3D" id="3.40.50.12780">
    <property type="entry name" value="N-terminal domain of ligase-like"/>
    <property type="match status" value="1"/>
</dbReference>
<dbReference type="InterPro" id="IPR042099">
    <property type="entry name" value="ANL_N_sf"/>
</dbReference>
<organism evidence="3 4">
    <name type="scientific">Rhodococcus wratislaviensis NBRC 100605</name>
    <dbReference type="NCBI Taxonomy" id="1219028"/>
    <lineage>
        <taxon>Bacteria</taxon>
        <taxon>Bacillati</taxon>
        <taxon>Actinomycetota</taxon>
        <taxon>Actinomycetes</taxon>
        <taxon>Mycobacteriales</taxon>
        <taxon>Nocardiaceae</taxon>
        <taxon>Rhodococcus</taxon>
    </lineage>
</organism>
<feature type="domain" description="AMP-binding enzyme C-terminal" evidence="2">
    <location>
        <begin position="460"/>
        <end position="531"/>
    </location>
</feature>
<evidence type="ECO:0000259" key="1">
    <source>
        <dbReference type="Pfam" id="PF00501"/>
    </source>
</evidence>
<evidence type="ECO:0000313" key="4">
    <source>
        <dbReference type="Proteomes" id="UP000019491"/>
    </source>
</evidence>
<proteinExistence type="predicted"/>
<evidence type="ECO:0000259" key="2">
    <source>
        <dbReference type="Pfam" id="PF13193"/>
    </source>
</evidence>
<dbReference type="SUPFAM" id="SSF56801">
    <property type="entry name" value="Acetyl-CoA synthetase-like"/>
    <property type="match status" value="1"/>
</dbReference>
<dbReference type="InterPro" id="IPR000873">
    <property type="entry name" value="AMP-dep_synth/lig_dom"/>
</dbReference>
<feature type="domain" description="AMP-dependent synthetase/ligase" evidence="1">
    <location>
        <begin position="39"/>
        <end position="406"/>
    </location>
</feature>
<protein>
    <submittedName>
        <fullName evidence="3">Putative 2,3-dihydroxybenzoate-AMP ligase</fullName>
    </submittedName>
</protein>
<dbReference type="Pfam" id="PF13193">
    <property type="entry name" value="AMP-binding_C"/>
    <property type="match status" value="1"/>
</dbReference>
<keyword evidence="3" id="KW-0436">Ligase</keyword>
<dbReference type="InterPro" id="IPR020845">
    <property type="entry name" value="AMP-binding_CS"/>
</dbReference>
<dbReference type="Proteomes" id="UP000019491">
    <property type="component" value="Unassembled WGS sequence"/>
</dbReference>
<dbReference type="PANTHER" id="PTHR43767:SF1">
    <property type="entry name" value="NONRIBOSOMAL PEPTIDE SYNTHASE PES1 (EUROFUNG)-RELATED"/>
    <property type="match status" value="1"/>
</dbReference>
<name>X0Q6V5_RHOWR</name>
<keyword evidence="4" id="KW-1185">Reference proteome</keyword>
<accession>X0Q6V5</accession>
<comment type="caution">
    <text evidence="3">The sequence shown here is derived from an EMBL/GenBank/DDBJ whole genome shotgun (WGS) entry which is preliminary data.</text>
</comment>
<reference evidence="3 4" key="1">
    <citation type="submission" date="2014-02" db="EMBL/GenBank/DDBJ databases">
        <title>Whole genome shotgun sequence of Rhodococcus wratislaviensis NBRC 100605.</title>
        <authorList>
            <person name="Hosoyama A."/>
            <person name="Tsuchikane K."/>
            <person name="Yoshida I."/>
            <person name="Ohji S."/>
            <person name="Ichikawa N."/>
            <person name="Yamazoe A."/>
            <person name="Fujita N."/>
        </authorList>
    </citation>
    <scope>NUCLEOTIDE SEQUENCE [LARGE SCALE GENOMIC DNA]</scope>
    <source>
        <strain evidence="3 4">NBRC 100605</strain>
    </source>
</reference>
<dbReference type="AlphaFoldDB" id="X0Q6V5"/>
<dbReference type="Gene3D" id="3.30.300.30">
    <property type="match status" value="1"/>
</dbReference>
<dbReference type="InterPro" id="IPR025110">
    <property type="entry name" value="AMP-bd_C"/>
</dbReference>